<dbReference type="RefSeq" id="WP_290001931.1">
    <property type="nucleotide sequence ID" value="NZ_JAUEPH010000006.1"/>
</dbReference>
<dbReference type="PANTHER" id="PTHR33992:SF1">
    <property type="entry name" value="RIBONUCLEASE P PROTEIN COMPONENT"/>
    <property type="match status" value="1"/>
</dbReference>
<evidence type="ECO:0000256" key="4">
    <source>
        <dbReference type="ARBA" id="ARBA00022759"/>
    </source>
</evidence>
<dbReference type="Gene3D" id="3.30.230.10">
    <property type="match status" value="1"/>
</dbReference>
<comment type="catalytic activity">
    <reaction evidence="7">
        <text>Endonucleolytic cleavage of RNA, removing 5'-extranucleotides from tRNA precursor.</text>
        <dbReference type="EC" id="3.1.26.5"/>
    </reaction>
</comment>
<proteinExistence type="inferred from homology"/>
<dbReference type="Pfam" id="PF00825">
    <property type="entry name" value="Ribonuclease_P"/>
    <property type="match status" value="1"/>
</dbReference>
<dbReference type="PROSITE" id="PS00648">
    <property type="entry name" value="RIBONUCLEASE_P"/>
    <property type="match status" value="1"/>
</dbReference>
<name>A0ABT7YG31_9BACT</name>
<keyword evidence="3 7" id="KW-0540">Nuclease</keyword>
<comment type="similarity">
    <text evidence="7">Belongs to the RnpA family.</text>
</comment>
<sequence>MNFTLPKSERLHSEKLIKELFNEGSSFFLYPFKVILKTDSSRSEGNPMVLFSAPKKKLKKAHQRNLIKRRMREAYRLNKHILTGCPPINLGFIFVSEEIMEFKKIEQSICKILNRLKHEILHSNEENTSD</sequence>
<protein>
    <recommendedName>
        <fullName evidence="7 8">Ribonuclease P protein component</fullName>
        <shortName evidence="7">RNase P protein</shortName>
        <shortName evidence="7">RNaseP protein</shortName>
        <ecNumber evidence="7 8">3.1.26.5</ecNumber>
    </recommendedName>
    <alternativeName>
        <fullName evidence="7">Protein C5</fullName>
    </alternativeName>
</protein>
<dbReference type="Proteomes" id="UP001171916">
    <property type="component" value="Unassembled WGS sequence"/>
</dbReference>
<evidence type="ECO:0000256" key="8">
    <source>
        <dbReference type="NCBIfam" id="TIGR00188"/>
    </source>
</evidence>
<dbReference type="NCBIfam" id="TIGR00188">
    <property type="entry name" value="rnpA"/>
    <property type="match status" value="1"/>
</dbReference>
<dbReference type="InterPro" id="IPR014721">
    <property type="entry name" value="Ribsml_uS5_D2-typ_fold_subgr"/>
</dbReference>
<keyword evidence="2 7" id="KW-0819">tRNA processing</keyword>
<dbReference type="InterPro" id="IPR000100">
    <property type="entry name" value="RNase_P"/>
</dbReference>
<organism evidence="9 10">
    <name type="scientific">Algoriphagus sediminis</name>
    <dbReference type="NCBI Taxonomy" id="3057113"/>
    <lineage>
        <taxon>Bacteria</taxon>
        <taxon>Pseudomonadati</taxon>
        <taxon>Bacteroidota</taxon>
        <taxon>Cytophagia</taxon>
        <taxon>Cytophagales</taxon>
        <taxon>Cyclobacteriaceae</taxon>
        <taxon>Algoriphagus</taxon>
    </lineage>
</organism>
<accession>A0ABT7YG31</accession>
<dbReference type="GO" id="GO:0004526">
    <property type="term" value="F:ribonuclease P activity"/>
    <property type="evidence" value="ECO:0007669"/>
    <property type="project" value="UniProtKB-EC"/>
</dbReference>
<evidence type="ECO:0000313" key="10">
    <source>
        <dbReference type="Proteomes" id="UP001171916"/>
    </source>
</evidence>
<evidence type="ECO:0000256" key="6">
    <source>
        <dbReference type="ARBA" id="ARBA00022884"/>
    </source>
</evidence>
<comment type="subunit">
    <text evidence="7">Consists of a catalytic RNA component (M1 or rnpB) and a protein subunit.</text>
</comment>
<keyword evidence="6 7" id="KW-0694">RNA-binding</keyword>
<evidence type="ECO:0000313" key="9">
    <source>
        <dbReference type="EMBL" id="MDN3205480.1"/>
    </source>
</evidence>
<keyword evidence="5 7" id="KW-0378">Hydrolase</keyword>
<dbReference type="EC" id="3.1.26.5" evidence="7 8"/>
<keyword evidence="10" id="KW-1185">Reference proteome</keyword>
<dbReference type="SUPFAM" id="SSF54211">
    <property type="entry name" value="Ribosomal protein S5 domain 2-like"/>
    <property type="match status" value="1"/>
</dbReference>
<evidence type="ECO:0000256" key="5">
    <source>
        <dbReference type="ARBA" id="ARBA00022801"/>
    </source>
</evidence>
<keyword evidence="4 7" id="KW-0255">Endonuclease</keyword>
<dbReference type="PANTHER" id="PTHR33992">
    <property type="entry name" value="RIBONUCLEASE P PROTEIN COMPONENT"/>
    <property type="match status" value="1"/>
</dbReference>
<comment type="caution">
    <text evidence="9">The sequence shown here is derived from an EMBL/GenBank/DDBJ whole genome shotgun (WGS) entry which is preliminary data.</text>
</comment>
<dbReference type="InterPro" id="IPR020568">
    <property type="entry name" value="Ribosomal_Su5_D2-typ_SF"/>
</dbReference>
<comment type="function">
    <text evidence="1 7">RNaseP catalyzes the removal of the 5'-leader sequence from pre-tRNA to produce the mature 5'-terminus. It can also cleave other RNA substrates such as 4.5S RNA. The protein component plays an auxiliary but essential role in vivo by binding to the 5'-leader sequence and broadening the substrate specificity of the ribozyme.</text>
</comment>
<dbReference type="InterPro" id="IPR020539">
    <property type="entry name" value="RNase_P_CS"/>
</dbReference>
<reference evidence="9" key="1">
    <citation type="submission" date="2023-06" db="EMBL/GenBank/DDBJ databases">
        <title>Robiginitalea aurantiacus sp. nov. and Algoriphagus sediminis sp. nov., isolated from coastal sediment.</title>
        <authorList>
            <person name="Zhou Z.Y."/>
            <person name="An J."/>
            <person name="Jia Y.W."/>
            <person name="Du Z.J."/>
        </authorList>
    </citation>
    <scope>NUCLEOTIDE SEQUENCE</scope>
    <source>
        <strain evidence="9">C2-7</strain>
    </source>
</reference>
<evidence type="ECO:0000256" key="1">
    <source>
        <dbReference type="ARBA" id="ARBA00002663"/>
    </source>
</evidence>
<dbReference type="HAMAP" id="MF_00227">
    <property type="entry name" value="RNase_P"/>
    <property type="match status" value="1"/>
</dbReference>
<gene>
    <name evidence="7 9" type="primary">rnpA</name>
    <name evidence="9" type="ORF">QVH07_15065</name>
</gene>
<evidence type="ECO:0000256" key="3">
    <source>
        <dbReference type="ARBA" id="ARBA00022722"/>
    </source>
</evidence>
<evidence type="ECO:0000256" key="2">
    <source>
        <dbReference type="ARBA" id="ARBA00022694"/>
    </source>
</evidence>
<evidence type="ECO:0000256" key="7">
    <source>
        <dbReference type="HAMAP-Rule" id="MF_00227"/>
    </source>
</evidence>
<dbReference type="EMBL" id="JAUEPH010000006">
    <property type="protein sequence ID" value="MDN3205480.1"/>
    <property type="molecule type" value="Genomic_DNA"/>
</dbReference>